<evidence type="ECO:0000259" key="6">
    <source>
        <dbReference type="Pfam" id="PF00535"/>
    </source>
</evidence>
<feature type="compositionally biased region" description="Basic and acidic residues" evidence="4">
    <location>
        <begin position="1"/>
        <end position="11"/>
    </location>
</feature>
<dbReference type="Pfam" id="PF00535">
    <property type="entry name" value="Glycos_transf_2"/>
    <property type="match status" value="1"/>
</dbReference>
<keyword evidence="5" id="KW-1133">Transmembrane helix</keyword>
<evidence type="ECO:0000256" key="4">
    <source>
        <dbReference type="SAM" id="MobiDB-lite"/>
    </source>
</evidence>
<feature type="domain" description="Glycosyltransferase 2-like" evidence="6">
    <location>
        <begin position="130"/>
        <end position="305"/>
    </location>
</feature>
<feature type="transmembrane region" description="Helical" evidence="5">
    <location>
        <begin position="408"/>
        <end position="431"/>
    </location>
</feature>
<dbReference type="EMBL" id="JACICF010000001">
    <property type="protein sequence ID" value="MBB3762983.1"/>
    <property type="molecule type" value="Genomic_DNA"/>
</dbReference>
<dbReference type="Proteomes" id="UP000578569">
    <property type="component" value="Unassembled WGS sequence"/>
</dbReference>
<evidence type="ECO:0000256" key="3">
    <source>
        <dbReference type="ARBA" id="ARBA00022679"/>
    </source>
</evidence>
<gene>
    <name evidence="7" type="ORF">FHS50_000006</name>
</gene>
<keyword evidence="5" id="KW-0472">Membrane</keyword>
<protein>
    <submittedName>
        <fullName evidence="7">Biofilm PGA synthesis N-glycosyltransferase PgaC</fullName>
        <ecNumber evidence="7">2.4.-.-</ecNumber>
    </submittedName>
</protein>
<evidence type="ECO:0000313" key="8">
    <source>
        <dbReference type="Proteomes" id="UP000578569"/>
    </source>
</evidence>
<dbReference type="SUPFAM" id="SSF53448">
    <property type="entry name" value="Nucleotide-diphospho-sugar transferases"/>
    <property type="match status" value="1"/>
</dbReference>
<dbReference type="EC" id="2.4.-.-" evidence="7"/>
<dbReference type="GO" id="GO:0016757">
    <property type="term" value="F:glycosyltransferase activity"/>
    <property type="evidence" value="ECO:0007669"/>
    <property type="project" value="UniProtKB-KW"/>
</dbReference>
<accession>A0A839Z024</accession>
<evidence type="ECO:0000256" key="1">
    <source>
        <dbReference type="ARBA" id="ARBA00006739"/>
    </source>
</evidence>
<feature type="transmembrane region" description="Helical" evidence="5">
    <location>
        <begin position="85"/>
        <end position="113"/>
    </location>
</feature>
<evidence type="ECO:0000313" key="7">
    <source>
        <dbReference type="EMBL" id="MBB3762983.1"/>
    </source>
</evidence>
<dbReference type="InterPro" id="IPR001173">
    <property type="entry name" value="Glyco_trans_2-like"/>
</dbReference>
<keyword evidence="5" id="KW-0812">Transmembrane</keyword>
<keyword evidence="3 7" id="KW-0808">Transferase</keyword>
<keyword evidence="8" id="KW-1185">Reference proteome</keyword>
<comment type="caution">
    <text evidence="7">The sequence shown here is derived from an EMBL/GenBank/DDBJ whole genome shotgun (WGS) entry which is preliminary data.</text>
</comment>
<name>A0A839Z024_9SPHN</name>
<dbReference type="CDD" id="cd06423">
    <property type="entry name" value="CESA_like"/>
    <property type="match status" value="1"/>
</dbReference>
<evidence type="ECO:0000256" key="2">
    <source>
        <dbReference type="ARBA" id="ARBA00022676"/>
    </source>
</evidence>
<proteinExistence type="inferred from homology"/>
<dbReference type="RefSeq" id="WP_221184808.1">
    <property type="nucleotide sequence ID" value="NZ_JACICF010000001.1"/>
</dbReference>
<keyword evidence="2 7" id="KW-0328">Glycosyltransferase</keyword>
<sequence>MENFSRTHDEPALPESRAGSSCPEGSGPVGETPNAPTLLMDEPAHHRRYIPVAAKFSIATLCAAAWLVFSIWVSQGWLHELARVISFPVALLCIALIAYVPGFMNAFLILSLLMDNRPRRKILHSYPGVTILVAAYKEENTIAGTMESIATSTYPGEIELLILNDGSKDGTVAAAKKARKELPFPKRTKVKILDFDKNRGKSAVLNSGLEKARHELIVTIDADTRPRPDSLTRLIERLCSDPDGTRAVAGAILVGNSRATLMAGLQEWDYFHGIAAVKRMQSMYHGTLVAQGAFSVYYRSALREVGGWPETVGEDIVLTWAFLKKGWRTGYAEDAVAFTNAPTSYRQFAHQRRRWARGLVEAFERHQGLLFKKRLSTMFIWWNMFFLPMDAVFTLVFIPGLIAAFFGYFWIAGPITLLTLPLAALWNLVIFRIQNRMFREQGLKVRRNFKALGLYIVFYAVLMQPVSLWGYLSEIIGRKKKWGTK</sequence>
<feature type="transmembrane region" description="Helical" evidence="5">
    <location>
        <begin position="379"/>
        <end position="402"/>
    </location>
</feature>
<dbReference type="AlphaFoldDB" id="A0A839Z024"/>
<dbReference type="PANTHER" id="PTHR43630">
    <property type="entry name" value="POLY-BETA-1,6-N-ACETYL-D-GLUCOSAMINE SYNTHASE"/>
    <property type="match status" value="1"/>
</dbReference>
<organism evidence="7 8">
    <name type="scientific">Sphingomicrobium lutaoense</name>
    <dbReference type="NCBI Taxonomy" id="515949"/>
    <lineage>
        <taxon>Bacteria</taxon>
        <taxon>Pseudomonadati</taxon>
        <taxon>Pseudomonadota</taxon>
        <taxon>Alphaproteobacteria</taxon>
        <taxon>Sphingomonadales</taxon>
        <taxon>Sphingomonadaceae</taxon>
        <taxon>Sphingomicrobium</taxon>
    </lineage>
</organism>
<evidence type="ECO:0000256" key="5">
    <source>
        <dbReference type="SAM" id="Phobius"/>
    </source>
</evidence>
<comment type="similarity">
    <text evidence="1">Belongs to the glycosyltransferase 2 family.</text>
</comment>
<feature type="transmembrane region" description="Helical" evidence="5">
    <location>
        <begin position="452"/>
        <end position="472"/>
    </location>
</feature>
<reference evidence="7 8" key="1">
    <citation type="submission" date="2020-08" db="EMBL/GenBank/DDBJ databases">
        <title>Genomic Encyclopedia of Type Strains, Phase IV (KMG-IV): sequencing the most valuable type-strain genomes for metagenomic binning, comparative biology and taxonomic classification.</title>
        <authorList>
            <person name="Goeker M."/>
        </authorList>
    </citation>
    <scope>NUCLEOTIDE SEQUENCE [LARGE SCALE GENOMIC DNA]</scope>
    <source>
        <strain evidence="7 8">DSM 24194</strain>
    </source>
</reference>
<feature type="transmembrane region" description="Helical" evidence="5">
    <location>
        <begin position="52"/>
        <end position="73"/>
    </location>
</feature>
<feature type="region of interest" description="Disordered" evidence="4">
    <location>
        <begin position="1"/>
        <end position="37"/>
    </location>
</feature>
<dbReference type="PANTHER" id="PTHR43630:SF1">
    <property type="entry name" value="POLY-BETA-1,6-N-ACETYL-D-GLUCOSAMINE SYNTHASE"/>
    <property type="match status" value="1"/>
</dbReference>
<dbReference type="Gene3D" id="3.90.550.10">
    <property type="entry name" value="Spore Coat Polysaccharide Biosynthesis Protein SpsA, Chain A"/>
    <property type="match status" value="1"/>
</dbReference>
<dbReference type="InterPro" id="IPR029044">
    <property type="entry name" value="Nucleotide-diphossugar_trans"/>
</dbReference>